<keyword evidence="3" id="KW-0804">Transcription</keyword>
<comment type="caution">
    <text evidence="6">The sequence shown here is derived from an EMBL/GenBank/DDBJ whole genome shotgun (WGS) entry which is preliminary data.</text>
</comment>
<dbReference type="Pfam" id="PF00440">
    <property type="entry name" value="TetR_N"/>
    <property type="match status" value="1"/>
</dbReference>
<dbReference type="RefSeq" id="WP_207134453.1">
    <property type="nucleotide sequence ID" value="NZ_JAFLNA010000007.1"/>
</dbReference>
<dbReference type="InterPro" id="IPR050109">
    <property type="entry name" value="HTH-type_TetR-like_transc_reg"/>
</dbReference>
<name>A0ABS3EJ25_9HYPH</name>
<evidence type="ECO:0000256" key="3">
    <source>
        <dbReference type="ARBA" id="ARBA00023163"/>
    </source>
</evidence>
<dbReference type="Proteomes" id="UP000664699">
    <property type="component" value="Unassembled WGS sequence"/>
</dbReference>
<sequence length="215" mass="24133">MVRGVLNRRGERRLSRDEKAKLTRESLLAAACKVVAAEGYSSASIAKIADTAGVAQGTFYNYFADRQALFGELLPYEGLRMLTTVEAAARKSASGLLRELTRFNEFLRYVADNDGFYRVLYEAEVFAPDAHRIHIANIVSGYRRSLKRGMAAGLVADLTDNQIDCIIYQLLGMRAYSAMQIHYETDVGRKALIIEDAMHVYERIIRASLLVEGRR</sequence>
<dbReference type="InterPro" id="IPR001647">
    <property type="entry name" value="HTH_TetR"/>
</dbReference>
<evidence type="ECO:0000256" key="1">
    <source>
        <dbReference type="ARBA" id="ARBA00023015"/>
    </source>
</evidence>
<dbReference type="PANTHER" id="PTHR30055:SF234">
    <property type="entry name" value="HTH-TYPE TRANSCRIPTIONAL REGULATOR BETI"/>
    <property type="match status" value="1"/>
</dbReference>
<dbReference type="PANTHER" id="PTHR30055">
    <property type="entry name" value="HTH-TYPE TRANSCRIPTIONAL REGULATOR RUTR"/>
    <property type="match status" value="1"/>
</dbReference>
<gene>
    <name evidence="6" type="ORF">JZX89_14365</name>
</gene>
<proteinExistence type="predicted"/>
<reference evidence="6 7" key="1">
    <citation type="submission" date="2021-03" db="EMBL/GenBank/DDBJ databases">
        <title>Whole genome sequence of Agrobacterium sp. strain Rnr.</title>
        <authorList>
            <person name="Mafakheri H."/>
            <person name="Taghavi S.M."/>
            <person name="Nemanja K."/>
            <person name="Osdaghi E."/>
        </authorList>
    </citation>
    <scope>NUCLEOTIDE SEQUENCE [LARGE SCALE GENOMIC DNA]</scope>
    <source>
        <strain evidence="6 7">Rnr</strain>
    </source>
</reference>
<keyword evidence="7" id="KW-1185">Reference proteome</keyword>
<keyword evidence="1" id="KW-0805">Transcription regulation</keyword>
<organism evidence="6 7">
    <name type="scientific">Agrobacterium burrii</name>
    <dbReference type="NCBI Taxonomy" id="2815339"/>
    <lineage>
        <taxon>Bacteria</taxon>
        <taxon>Pseudomonadati</taxon>
        <taxon>Pseudomonadota</taxon>
        <taxon>Alphaproteobacteria</taxon>
        <taxon>Hyphomicrobiales</taxon>
        <taxon>Rhizobiaceae</taxon>
        <taxon>Rhizobium/Agrobacterium group</taxon>
        <taxon>Agrobacterium</taxon>
        <taxon>Agrobacterium tumefaciens complex</taxon>
    </lineage>
</organism>
<evidence type="ECO:0000256" key="4">
    <source>
        <dbReference type="PROSITE-ProRule" id="PRU00335"/>
    </source>
</evidence>
<evidence type="ECO:0000313" key="7">
    <source>
        <dbReference type="Proteomes" id="UP000664699"/>
    </source>
</evidence>
<dbReference type="SUPFAM" id="SSF46689">
    <property type="entry name" value="Homeodomain-like"/>
    <property type="match status" value="1"/>
</dbReference>
<feature type="DNA-binding region" description="H-T-H motif" evidence="4">
    <location>
        <begin position="44"/>
        <end position="63"/>
    </location>
</feature>
<feature type="domain" description="HTH tetR-type" evidence="5">
    <location>
        <begin position="21"/>
        <end position="81"/>
    </location>
</feature>
<dbReference type="PROSITE" id="PS50977">
    <property type="entry name" value="HTH_TETR_2"/>
    <property type="match status" value="1"/>
</dbReference>
<dbReference type="PRINTS" id="PR00455">
    <property type="entry name" value="HTHTETR"/>
</dbReference>
<keyword evidence="2 4" id="KW-0238">DNA-binding</keyword>
<dbReference type="Gene3D" id="1.10.357.10">
    <property type="entry name" value="Tetracycline Repressor, domain 2"/>
    <property type="match status" value="1"/>
</dbReference>
<evidence type="ECO:0000259" key="5">
    <source>
        <dbReference type="PROSITE" id="PS50977"/>
    </source>
</evidence>
<accession>A0ABS3EJ25</accession>
<dbReference type="InterPro" id="IPR009057">
    <property type="entry name" value="Homeodomain-like_sf"/>
</dbReference>
<protein>
    <submittedName>
        <fullName evidence="6">TetR/AcrR family transcriptional regulator</fullName>
    </submittedName>
</protein>
<dbReference type="EMBL" id="JAFLNA010000007">
    <property type="protein sequence ID" value="MBO0131928.1"/>
    <property type="molecule type" value="Genomic_DNA"/>
</dbReference>
<evidence type="ECO:0000256" key="2">
    <source>
        <dbReference type="ARBA" id="ARBA00023125"/>
    </source>
</evidence>
<evidence type="ECO:0000313" key="6">
    <source>
        <dbReference type="EMBL" id="MBO0131928.1"/>
    </source>
</evidence>